<evidence type="ECO:0000313" key="3">
    <source>
        <dbReference type="EMBL" id="TCO85424.1"/>
    </source>
</evidence>
<comment type="caution">
    <text evidence="3">The sequence shown here is derived from an EMBL/GenBank/DDBJ whole genome shotgun (WGS) entry which is preliminary data.</text>
</comment>
<dbReference type="InterPro" id="IPR003593">
    <property type="entry name" value="AAA+_ATPase"/>
</dbReference>
<dbReference type="InterPro" id="IPR020568">
    <property type="entry name" value="Ribosomal_Su5_D2-typ_SF"/>
</dbReference>
<feature type="domain" description="AAA+ ATPase" evidence="2">
    <location>
        <begin position="236"/>
        <end position="418"/>
    </location>
</feature>
<dbReference type="SMART" id="SM00382">
    <property type="entry name" value="AAA"/>
    <property type="match status" value="1"/>
</dbReference>
<evidence type="ECO:0000313" key="4">
    <source>
        <dbReference type="Proteomes" id="UP000295711"/>
    </source>
</evidence>
<evidence type="ECO:0000259" key="2">
    <source>
        <dbReference type="SMART" id="SM00382"/>
    </source>
</evidence>
<dbReference type="InterPro" id="IPR045006">
    <property type="entry name" value="CHLI-like"/>
</dbReference>
<dbReference type="Pfam" id="PF13335">
    <property type="entry name" value="Mg_chelatase_C"/>
    <property type="match status" value="1"/>
</dbReference>
<name>A0A4R2LEP1_9FIRM</name>
<proteinExistence type="inferred from homology"/>
<dbReference type="Proteomes" id="UP000295711">
    <property type="component" value="Unassembled WGS sequence"/>
</dbReference>
<dbReference type="InterPro" id="IPR000523">
    <property type="entry name" value="Mg_chelatse_chII-like_cat_dom"/>
</dbReference>
<gene>
    <name evidence="3" type="ORF">EV212_103145</name>
</gene>
<dbReference type="GO" id="GO:0005524">
    <property type="term" value="F:ATP binding"/>
    <property type="evidence" value="ECO:0007669"/>
    <property type="project" value="InterPro"/>
</dbReference>
<dbReference type="InterPro" id="IPR004482">
    <property type="entry name" value="Mg_chelat-rel"/>
</dbReference>
<sequence length="536" mass="59516">MKNGVQIDKVESGIAFREKGQGFMFCKVYSALCLGIEGCIVRVEADMSNGLPAFQIVGELSSEVRESGARICTAMRNSGFSLPPKRYLINLAPADFRKSGTGFDLPVAVALLCCIEHVSPEFLENSIFIGELGLNGTLVPVKGILSMVSQAVKEGFSNCFVSVENAEEAAIVSEMRVFGARTFSEVIDHLQGKRKLSQILVPTSEKNEKERKYPMDFGDIRGQETAKRCMQICVAGHHHLLVIGPPGSGKTMMAERLPYILPEMAFEEQMMVTKIHSAAGQLKPGSGLMTCRPFRRPHHSLSDKALVGGGATPTPGEISLAHGGILFLDEFAEFSRSAVESLRQPLESGEVFVHRVRGDFCFPAKPLVVAAMNPCPCGYYPDRKRCRCTSSQIQKYMAKISGPVLERLDLCVYIRRVDYRHMTDEGSGMDSRQMQVKIERAGQIQKERFSGENIRYNSEMEGQMLEKYCGLDKETQRFLEKAYEKFHLSARTYQKILKVARTISDMEGSPKIQMEHVAEAVGYRLPDETYGGGLWG</sequence>
<dbReference type="RefSeq" id="WP_132089685.1">
    <property type="nucleotide sequence ID" value="NZ_JANKAQ010000003.1"/>
</dbReference>
<dbReference type="OrthoDB" id="9813147at2"/>
<dbReference type="Pfam" id="PF01078">
    <property type="entry name" value="Mg_chelatase"/>
    <property type="match status" value="1"/>
</dbReference>
<dbReference type="Gene3D" id="3.30.230.10">
    <property type="match status" value="1"/>
</dbReference>
<keyword evidence="4" id="KW-1185">Reference proteome</keyword>
<dbReference type="AlphaFoldDB" id="A0A4R2LEP1"/>
<dbReference type="InterPro" id="IPR014721">
    <property type="entry name" value="Ribsml_uS5_D2-typ_fold_subgr"/>
</dbReference>
<dbReference type="InterPro" id="IPR027417">
    <property type="entry name" value="P-loop_NTPase"/>
</dbReference>
<organism evidence="3 4">
    <name type="scientific">Frisingicoccus caecimuris</name>
    <dbReference type="NCBI Taxonomy" id="1796636"/>
    <lineage>
        <taxon>Bacteria</taxon>
        <taxon>Bacillati</taxon>
        <taxon>Bacillota</taxon>
        <taxon>Clostridia</taxon>
        <taxon>Lachnospirales</taxon>
        <taxon>Lachnospiraceae</taxon>
        <taxon>Frisingicoccus</taxon>
    </lineage>
</organism>
<dbReference type="PANTHER" id="PTHR32039:SF7">
    <property type="entry name" value="COMPETENCE PROTEIN COMM"/>
    <property type="match status" value="1"/>
</dbReference>
<reference evidence="3 4" key="1">
    <citation type="submission" date="2019-03" db="EMBL/GenBank/DDBJ databases">
        <title>Genomic Encyclopedia of Type Strains, Phase IV (KMG-IV): sequencing the most valuable type-strain genomes for metagenomic binning, comparative biology and taxonomic classification.</title>
        <authorList>
            <person name="Goeker M."/>
        </authorList>
    </citation>
    <scope>NUCLEOTIDE SEQUENCE [LARGE SCALE GENOMIC DNA]</scope>
    <source>
        <strain evidence="3 4">DSM 28559</strain>
    </source>
</reference>
<accession>A0A4R2LEP1</accession>
<dbReference type="SUPFAM" id="SSF54211">
    <property type="entry name" value="Ribosomal protein S5 domain 2-like"/>
    <property type="match status" value="1"/>
</dbReference>
<dbReference type="NCBIfam" id="TIGR00368">
    <property type="entry name" value="YifB family Mg chelatase-like AAA ATPase"/>
    <property type="match status" value="1"/>
</dbReference>
<dbReference type="PANTHER" id="PTHR32039">
    <property type="entry name" value="MAGNESIUM-CHELATASE SUBUNIT CHLI"/>
    <property type="match status" value="1"/>
</dbReference>
<comment type="similarity">
    <text evidence="1">Belongs to the Mg-chelatase subunits D/I family. ComM subfamily.</text>
</comment>
<dbReference type="Gene3D" id="3.40.50.300">
    <property type="entry name" value="P-loop containing nucleotide triphosphate hydrolases"/>
    <property type="match status" value="1"/>
</dbReference>
<dbReference type="EMBL" id="SLXA01000003">
    <property type="protein sequence ID" value="TCO85424.1"/>
    <property type="molecule type" value="Genomic_DNA"/>
</dbReference>
<dbReference type="SUPFAM" id="SSF52540">
    <property type="entry name" value="P-loop containing nucleoside triphosphate hydrolases"/>
    <property type="match status" value="1"/>
</dbReference>
<evidence type="ECO:0000256" key="1">
    <source>
        <dbReference type="ARBA" id="ARBA00006354"/>
    </source>
</evidence>
<protein>
    <submittedName>
        <fullName evidence="3">Magnesium chelatase family protein</fullName>
    </submittedName>
</protein>
<dbReference type="InterPro" id="IPR025158">
    <property type="entry name" value="Mg_chelat-rel_C"/>
</dbReference>
<dbReference type="Pfam" id="PF13541">
    <property type="entry name" value="ChlI"/>
    <property type="match status" value="1"/>
</dbReference>